<name>A0AAE3AGI3_9FIRM</name>
<dbReference type="AlphaFoldDB" id="A0AAE3AGI3"/>
<reference evidence="1" key="1">
    <citation type="submission" date="2021-10" db="EMBL/GenBank/DDBJ databases">
        <title>Anaerobic single-cell dispensing facilitates the cultivation of human gut bacteria.</title>
        <authorList>
            <person name="Afrizal A."/>
        </authorList>
    </citation>
    <scope>NUCLEOTIDE SEQUENCE</scope>
    <source>
        <strain evidence="1">CLA-AA-H250</strain>
    </source>
</reference>
<organism evidence="1 2">
    <name type="scientific">Hominenteromicrobium mulieris</name>
    <dbReference type="NCBI Taxonomy" id="2885357"/>
    <lineage>
        <taxon>Bacteria</taxon>
        <taxon>Bacillati</taxon>
        <taxon>Bacillota</taxon>
        <taxon>Clostridia</taxon>
        <taxon>Eubacteriales</taxon>
        <taxon>Oscillospiraceae</taxon>
        <taxon>Hominenteromicrobium</taxon>
    </lineage>
</organism>
<gene>
    <name evidence="1" type="ORF">LKD31_04975</name>
</gene>
<dbReference type="Proteomes" id="UP001199424">
    <property type="component" value="Unassembled WGS sequence"/>
</dbReference>
<evidence type="ECO:0000313" key="2">
    <source>
        <dbReference type="Proteomes" id="UP001199424"/>
    </source>
</evidence>
<evidence type="ECO:0000313" key="1">
    <source>
        <dbReference type="EMBL" id="MCC2136365.1"/>
    </source>
</evidence>
<sequence>MAHREFIYIGKPLPKLDEKEHAAFFLNLQKGILLSLKQRNLLTPAQYQECLAELGKRESKNQIRNTIKQKHSL</sequence>
<dbReference type="RefSeq" id="WP_308448870.1">
    <property type="nucleotide sequence ID" value="NZ_JAJEQC010000004.1"/>
</dbReference>
<accession>A0AAE3AGI3</accession>
<dbReference type="EMBL" id="JAJEQC010000004">
    <property type="protein sequence ID" value="MCC2136365.1"/>
    <property type="molecule type" value="Genomic_DNA"/>
</dbReference>
<keyword evidence="2" id="KW-1185">Reference proteome</keyword>
<protein>
    <submittedName>
        <fullName evidence="1">Uncharacterized protein</fullName>
    </submittedName>
</protein>
<proteinExistence type="predicted"/>
<comment type="caution">
    <text evidence="1">The sequence shown here is derived from an EMBL/GenBank/DDBJ whole genome shotgun (WGS) entry which is preliminary data.</text>
</comment>